<keyword evidence="7" id="KW-0653">Protein transport</keyword>
<keyword evidence="14" id="KW-1185">Reference proteome</keyword>
<dbReference type="GO" id="GO:0015031">
    <property type="term" value="P:protein transport"/>
    <property type="evidence" value="ECO:0007669"/>
    <property type="project" value="UniProtKB-KW"/>
</dbReference>
<evidence type="ECO:0000313" key="14">
    <source>
        <dbReference type="Proteomes" id="UP000799767"/>
    </source>
</evidence>
<evidence type="ECO:0000256" key="11">
    <source>
        <dbReference type="SAM" id="MobiDB-lite"/>
    </source>
</evidence>
<evidence type="ECO:0000256" key="2">
    <source>
        <dbReference type="ARBA" id="ARBA00010120"/>
    </source>
</evidence>
<keyword evidence="6" id="KW-0931">ER-Golgi transport</keyword>
<evidence type="ECO:0000256" key="8">
    <source>
        <dbReference type="ARBA" id="ARBA00022989"/>
    </source>
</evidence>
<evidence type="ECO:0000256" key="6">
    <source>
        <dbReference type="ARBA" id="ARBA00022892"/>
    </source>
</evidence>
<protein>
    <submittedName>
        <fullName evidence="13">ER lumen protein retaining receptor-domain-containing protein</fullName>
    </submittedName>
</protein>
<keyword evidence="3" id="KW-0813">Transport</keyword>
<evidence type="ECO:0000256" key="3">
    <source>
        <dbReference type="ARBA" id="ARBA00022448"/>
    </source>
</evidence>
<keyword evidence="8 12" id="KW-1133">Transmembrane helix</keyword>
<gene>
    <name evidence="13" type="ORF">BDY17DRAFT_300859</name>
</gene>
<keyword evidence="5" id="KW-0256">Endoplasmic reticulum</keyword>
<dbReference type="Pfam" id="PF00810">
    <property type="entry name" value="ER_lumen_recept"/>
    <property type="match status" value="1"/>
</dbReference>
<name>A0A6A6PNH8_9PEZI</name>
<feature type="transmembrane region" description="Helical" evidence="12">
    <location>
        <begin position="161"/>
        <end position="183"/>
    </location>
</feature>
<dbReference type="EMBL" id="MU001638">
    <property type="protein sequence ID" value="KAF2481194.1"/>
    <property type="molecule type" value="Genomic_DNA"/>
</dbReference>
<accession>A0A6A6PNH8</accession>
<feature type="region of interest" description="Disordered" evidence="11">
    <location>
        <begin position="245"/>
        <end position="357"/>
    </location>
</feature>
<dbReference type="InterPro" id="IPR000133">
    <property type="entry name" value="ER_ret_rcpt"/>
</dbReference>
<evidence type="ECO:0000256" key="12">
    <source>
        <dbReference type="SAM" id="Phobius"/>
    </source>
</evidence>
<evidence type="ECO:0000256" key="1">
    <source>
        <dbReference type="ARBA" id="ARBA00004477"/>
    </source>
</evidence>
<comment type="similarity">
    <text evidence="2">Belongs to the ERD2 family.</text>
</comment>
<dbReference type="GeneID" id="54475138"/>
<dbReference type="PANTHER" id="PTHR10585">
    <property type="entry name" value="ER LUMEN PROTEIN RETAINING RECEPTOR"/>
    <property type="match status" value="1"/>
</dbReference>
<dbReference type="OrthoDB" id="7694678at2759"/>
<comment type="subcellular location">
    <subcellularLocation>
        <location evidence="1">Endoplasmic reticulum membrane</location>
        <topology evidence="1">Multi-pass membrane protein</topology>
    </subcellularLocation>
</comment>
<proteinExistence type="inferred from homology"/>
<dbReference type="GO" id="GO:0046923">
    <property type="term" value="F:ER retention sequence binding"/>
    <property type="evidence" value="ECO:0007669"/>
    <property type="project" value="InterPro"/>
</dbReference>
<dbReference type="Proteomes" id="UP000799767">
    <property type="component" value="Unassembled WGS sequence"/>
</dbReference>
<dbReference type="AlphaFoldDB" id="A0A6A6PNH8"/>
<evidence type="ECO:0000256" key="5">
    <source>
        <dbReference type="ARBA" id="ARBA00022824"/>
    </source>
</evidence>
<feature type="transmembrane region" description="Helical" evidence="12">
    <location>
        <begin position="189"/>
        <end position="210"/>
    </location>
</feature>
<keyword evidence="9 12" id="KW-0472">Membrane</keyword>
<keyword evidence="4 12" id="KW-0812">Transmembrane</keyword>
<organism evidence="13 14">
    <name type="scientific">Neohortaea acidophila</name>
    <dbReference type="NCBI Taxonomy" id="245834"/>
    <lineage>
        <taxon>Eukaryota</taxon>
        <taxon>Fungi</taxon>
        <taxon>Dikarya</taxon>
        <taxon>Ascomycota</taxon>
        <taxon>Pezizomycotina</taxon>
        <taxon>Dothideomycetes</taxon>
        <taxon>Dothideomycetidae</taxon>
        <taxon>Mycosphaerellales</taxon>
        <taxon>Teratosphaeriaceae</taxon>
        <taxon>Neohortaea</taxon>
    </lineage>
</organism>
<dbReference type="RefSeq" id="XP_033587764.1">
    <property type="nucleotide sequence ID" value="XM_033734136.1"/>
</dbReference>
<feature type="compositionally biased region" description="Acidic residues" evidence="11">
    <location>
        <begin position="314"/>
        <end position="324"/>
    </location>
</feature>
<reference evidence="13" key="1">
    <citation type="journal article" date="2020" name="Stud. Mycol.">
        <title>101 Dothideomycetes genomes: a test case for predicting lifestyles and emergence of pathogens.</title>
        <authorList>
            <person name="Haridas S."/>
            <person name="Albert R."/>
            <person name="Binder M."/>
            <person name="Bloem J."/>
            <person name="Labutti K."/>
            <person name="Salamov A."/>
            <person name="Andreopoulos B."/>
            <person name="Baker S."/>
            <person name="Barry K."/>
            <person name="Bills G."/>
            <person name="Bluhm B."/>
            <person name="Cannon C."/>
            <person name="Castanera R."/>
            <person name="Culley D."/>
            <person name="Daum C."/>
            <person name="Ezra D."/>
            <person name="Gonzalez J."/>
            <person name="Henrissat B."/>
            <person name="Kuo A."/>
            <person name="Liang C."/>
            <person name="Lipzen A."/>
            <person name="Lutzoni F."/>
            <person name="Magnuson J."/>
            <person name="Mondo S."/>
            <person name="Nolan M."/>
            <person name="Ohm R."/>
            <person name="Pangilinan J."/>
            <person name="Park H.-J."/>
            <person name="Ramirez L."/>
            <person name="Alfaro M."/>
            <person name="Sun H."/>
            <person name="Tritt A."/>
            <person name="Yoshinaga Y."/>
            <person name="Zwiers L.-H."/>
            <person name="Turgeon B."/>
            <person name="Goodwin S."/>
            <person name="Spatafora J."/>
            <person name="Crous P."/>
            <person name="Grigoriev I."/>
        </authorList>
    </citation>
    <scope>NUCLEOTIDE SEQUENCE</scope>
    <source>
        <strain evidence="13">CBS 113389</strain>
    </source>
</reference>
<keyword evidence="10 13" id="KW-0675">Receptor</keyword>
<dbReference type="PRINTS" id="PR00660">
    <property type="entry name" value="ERLUMENR"/>
</dbReference>
<dbReference type="GO" id="GO:0005789">
    <property type="term" value="C:endoplasmic reticulum membrane"/>
    <property type="evidence" value="ECO:0007669"/>
    <property type="project" value="UniProtKB-SubCell"/>
</dbReference>
<evidence type="ECO:0000256" key="10">
    <source>
        <dbReference type="ARBA" id="ARBA00023170"/>
    </source>
</evidence>
<evidence type="ECO:0000256" key="7">
    <source>
        <dbReference type="ARBA" id="ARBA00022927"/>
    </source>
</evidence>
<feature type="transmembrane region" description="Helical" evidence="12">
    <location>
        <begin position="130"/>
        <end position="149"/>
    </location>
</feature>
<feature type="transmembrane region" description="Helical" evidence="12">
    <location>
        <begin position="99"/>
        <end position="118"/>
    </location>
</feature>
<dbReference type="GO" id="GO:0016192">
    <property type="term" value="P:vesicle-mediated transport"/>
    <property type="evidence" value="ECO:0007669"/>
    <property type="project" value="UniProtKB-KW"/>
</dbReference>
<evidence type="ECO:0000256" key="9">
    <source>
        <dbReference type="ARBA" id="ARBA00023136"/>
    </source>
</evidence>
<evidence type="ECO:0000256" key="4">
    <source>
        <dbReference type="ARBA" id="ARBA00022692"/>
    </source>
</evidence>
<sequence>MVNMNVFRILGDVSHTASKCILIWAIHNNKSAEGVSLLTQWLYMLVFCTRYLDLFWVPPQFSWWNTFFKLFYISSSVYIVYVMMRVYARTREKEYAWKLATWSLGASLVSAPLVCLIFEGTRGISLFEVFWTFSIELESVCVLPQLLLLRQTTVPTVIDSFYLVTLGSYRFFYILNWILRLALEHYFDAISVIFGVIQTILYIDFAWVYYTRQRVKLRGGGVVDSDDLSKSFLVRRIIGRGSRADREDEEIADEHSVLGGQENGTIRPSGGRSWGARGISVSADDTLPERQGGAPGAYVDTASDAQMIDPAHFEEEDDDDDDADAPPPSVAAKNSRYEAVEASEDQEAWASNTGDHS</sequence>
<feature type="transmembrane region" description="Helical" evidence="12">
    <location>
        <begin position="70"/>
        <end position="87"/>
    </location>
</feature>
<dbReference type="GO" id="GO:0006621">
    <property type="term" value="P:protein retention in ER lumen"/>
    <property type="evidence" value="ECO:0007669"/>
    <property type="project" value="InterPro"/>
</dbReference>
<evidence type="ECO:0000313" key="13">
    <source>
        <dbReference type="EMBL" id="KAF2481194.1"/>
    </source>
</evidence>